<dbReference type="GO" id="GO:0016987">
    <property type="term" value="F:sigma factor activity"/>
    <property type="evidence" value="ECO:0007669"/>
    <property type="project" value="UniProtKB-KW"/>
</dbReference>
<proteinExistence type="inferred from homology"/>
<evidence type="ECO:0000313" key="7">
    <source>
        <dbReference type="EMBL" id="SFQ34342.1"/>
    </source>
</evidence>
<dbReference type="InterPro" id="IPR036388">
    <property type="entry name" value="WH-like_DNA-bd_sf"/>
</dbReference>
<dbReference type="GO" id="GO:0003677">
    <property type="term" value="F:DNA binding"/>
    <property type="evidence" value="ECO:0007669"/>
    <property type="project" value="InterPro"/>
</dbReference>
<feature type="domain" description="RNA polymerase sigma-70 region 2" evidence="5">
    <location>
        <begin position="31"/>
        <end position="93"/>
    </location>
</feature>
<evidence type="ECO:0000256" key="2">
    <source>
        <dbReference type="ARBA" id="ARBA00023015"/>
    </source>
</evidence>
<dbReference type="Gene3D" id="1.10.10.10">
    <property type="entry name" value="Winged helix-like DNA-binding domain superfamily/Winged helix DNA-binding domain"/>
    <property type="match status" value="1"/>
</dbReference>
<evidence type="ECO:0000256" key="4">
    <source>
        <dbReference type="ARBA" id="ARBA00023163"/>
    </source>
</evidence>
<comment type="similarity">
    <text evidence="1">Belongs to the sigma-70 factor family. ECF subfamily.</text>
</comment>
<keyword evidence="2" id="KW-0805">Transcription regulation</keyword>
<evidence type="ECO:0000259" key="5">
    <source>
        <dbReference type="Pfam" id="PF04542"/>
    </source>
</evidence>
<dbReference type="InterPro" id="IPR013325">
    <property type="entry name" value="RNA_pol_sigma_r2"/>
</dbReference>
<keyword evidence="4" id="KW-0804">Transcription</keyword>
<dbReference type="Pfam" id="PF04542">
    <property type="entry name" value="Sigma70_r2"/>
    <property type="match status" value="1"/>
</dbReference>
<evidence type="ECO:0000256" key="1">
    <source>
        <dbReference type="ARBA" id="ARBA00010641"/>
    </source>
</evidence>
<dbReference type="Proteomes" id="UP000199306">
    <property type="component" value="Unassembled WGS sequence"/>
</dbReference>
<evidence type="ECO:0000256" key="3">
    <source>
        <dbReference type="ARBA" id="ARBA00023082"/>
    </source>
</evidence>
<keyword evidence="3" id="KW-0731">Sigma factor</keyword>
<accession>A0A1I5XQU5</accession>
<dbReference type="RefSeq" id="WP_229633000.1">
    <property type="nucleotide sequence ID" value="NZ_FOXH01000015.1"/>
</dbReference>
<sequence>MAISPKTHPETDDLSLWQAFKKGDEMAFTVLYQRYIRVLYAYGKKLLSDDELVEDTIQDLFTDLWRMRDKLGDARSVKFYLFRSLRRKIHKSLTPDYLFREDWENTDEKLLPTLPSFESVLTDSENSQWKTDQLENWLKSLPTRQYEALVLKYYQEFDYSEIGIILSINEQSARNLVQKALLSLRKIAIPLLILLLLGTILNF</sequence>
<dbReference type="CDD" id="cd06171">
    <property type="entry name" value="Sigma70_r4"/>
    <property type="match status" value="1"/>
</dbReference>
<dbReference type="PANTHER" id="PTHR43133:SF46">
    <property type="entry name" value="RNA POLYMERASE SIGMA-70 FACTOR ECF SUBFAMILY"/>
    <property type="match status" value="1"/>
</dbReference>
<gene>
    <name evidence="7" type="ORF">SAMN04515674_115121</name>
</gene>
<evidence type="ECO:0000313" key="8">
    <source>
        <dbReference type="Proteomes" id="UP000199306"/>
    </source>
</evidence>
<dbReference type="InterPro" id="IPR039425">
    <property type="entry name" value="RNA_pol_sigma-70-like"/>
</dbReference>
<dbReference type="Pfam" id="PF08281">
    <property type="entry name" value="Sigma70_r4_2"/>
    <property type="match status" value="1"/>
</dbReference>
<dbReference type="InterPro" id="IPR013249">
    <property type="entry name" value="RNA_pol_sigma70_r4_t2"/>
</dbReference>
<reference evidence="7 8" key="1">
    <citation type="submission" date="2016-10" db="EMBL/GenBank/DDBJ databases">
        <authorList>
            <person name="de Groot N.N."/>
        </authorList>
    </citation>
    <scope>NUCLEOTIDE SEQUENCE [LARGE SCALE GENOMIC DNA]</scope>
    <source>
        <strain evidence="8">E92,LMG 26720,CCM 7988</strain>
    </source>
</reference>
<dbReference type="InterPro" id="IPR014284">
    <property type="entry name" value="RNA_pol_sigma-70_dom"/>
</dbReference>
<dbReference type="Gene3D" id="1.10.1740.10">
    <property type="match status" value="1"/>
</dbReference>
<dbReference type="NCBIfam" id="TIGR02937">
    <property type="entry name" value="sigma70-ECF"/>
    <property type="match status" value="1"/>
</dbReference>
<dbReference type="PANTHER" id="PTHR43133">
    <property type="entry name" value="RNA POLYMERASE ECF-TYPE SIGMA FACTO"/>
    <property type="match status" value="1"/>
</dbReference>
<dbReference type="InterPro" id="IPR007627">
    <property type="entry name" value="RNA_pol_sigma70_r2"/>
</dbReference>
<dbReference type="GO" id="GO:0006352">
    <property type="term" value="P:DNA-templated transcription initiation"/>
    <property type="evidence" value="ECO:0007669"/>
    <property type="project" value="InterPro"/>
</dbReference>
<name>A0A1I5XQU5_9BACT</name>
<dbReference type="AlphaFoldDB" id="A0A1I5XQU5"/>
<dbReference type="EMBL" id="FOXH01000015">
    <property type="protein sequence ID" value="SFQ34342.1"/>
    <property type="molecule type" value="Genomic_DNA"/>
</dbReference>
<evidence type="ECO:0000259" key="6">
    <source>
        <dbReference type="Pfam" id="PF08281"/>
    </source>
</evidence>
<dbReference type="InterPro" id="IPR013324">
    <property type="entry name" value="RNA_pol_sigma_r3/r4-like"/>
</dbReference>
<feature type="domain" description="RNA polymerase sigma factor 70 region 4 type 2" evidence="6">
    <location>
        <begin position="133"/>
        <end position="183"/>
    </location>
</feature>
<organism evidence="7 8">
    <name type="scientific">Pseudarcicella hirudinis</name>
    <dbReference type="NCBI Taxonomy" id="1079859"/>
    <lineage>
        <taxon>Bacteria</taxon>
        <taxon>Pseudomonadati</taxon>
        <taxon>Bacteroidota</taxon>
        <taxon>Cytophagia</taxon>
        <taxon>Cytophagales</taxon>
        <taxon>Flectobacillaceae</taxon>
        <taxon>Pseudarcicella</taxon>
    </lineage>
</organism>
<keyword evidence="8" id="KW-1185">Reference proteome</keyword>
<dbReference type="STRING" id="1079859.SAMN04515674_115121"/>
<dbReference type="SUPFAM" id="SSF88946">
    <property type="entry name" value="Sigma2 domain of RNA polymerase sigma factors"/>
    <property type="match status" value="1"/>
</dbReference>
<dbReference type="SUPFAM" id="SSF88659">
    <property type="entry name" value="Sigma3 and sigma4 domains of RNA polymerase sigma factors"/>
    <property type="match status" value="1"/>
</dbReference>
<protein>
    <submittedName>
        <fullName evidence="7">RNA polymerase sigma-70 factor, ECF subfamily</fullName>
    </submittedName>
</protein>